<sequence length="509" mass="57751">MSLLAPEDEMTLSYPGWALDKEEAEKLFIEYSSTSASDCFNRKIIAMKNKERLYQGDRSHPDIVALDSTVFTYNGWEQDKEECEQRHTGDCILLHMGTYGFQDLFAKMKRKQKLHCDRRSVEGLRELDAGHFTYPGWEADRQQAEKFYIDYSTDSRDDCFYHKLRAMQHKQKLHEGDRSHPEIMALDATLFTYKGWEADKEEAIRRHTGDCMTFNLGHSGFESHFQKMKKKQKMHVDRASLPGLQELDNTVFTFPGWEVDRAVCEKYFVEYSTSSTADCFHRKFVAMKNKQRLYMGDRSHPDIRALDGTAFSYDGWEDDKKEAEKRLTGDCILLHMGSLGFNDIFSKMKKKQALHVDRSSIQCLRDLDNLVPSASSASLAQQGQEGQEEQQPAEEVQQTEATSPVVASSVPAVTTASISQPVEQAEATKEATAATTATNSAIPEPQECSIAKATRENKCVVCLENQPSHAYIPCGHLCVCGDCVARYDSTGDCCPLCRERSYCVTKIYC</sequence>
<dbReference type="EMBL" id="CAICTM010000444">
    <property type="protein sequence ID" value="CAB9510640.1"/>
    <property type="molecule type" value="Genomic_DNA"/>
</dbReference>
<feature type="compositionally biased region" description="Low complexity" evidence="2">
    <location>
        <begin position="393"/>
        <end position="417"/>
    </location>
</feature>
<keyword evidence="1" id="KW-0863">Zinc-finger</keyword>
<comment type="caution">
    <text evidence="4">The sequence shown here is derived from an EMBL/GenBank/DDBJ whole genome shotgun (WGS) entry which is preliminary data.</text>
</comment>
<dbReference type="OrthoDB" id="74448at2759"/>
<dbReference type="AlphaFoldDB" id="A0A9N8HFQ0"/>
<keyword evidence="1" id="KW-0479">Metal-binding</keyword>
<evidence type="ECO:0000256" key="1">
    <source>
        <dbReference type="PROSITE-ProRule" id="PRU00175"/>
    </source>
</evidence>
<evidence type="ECO:0000256" key="2">
    <source>
        <dbReference type="SAM" id="MobiDB-lite"/>
    </source>
</evidence>
<gene>
    <name evidence="4" type="ORF">SEMRO_445_G144590.1</name>
</gene>
<evidence type="ECO:0000313" key="4">
    <source>
        <dbReference type="EMBL" id="CAB9510640.1"/>
    </source>
</evidence>
<dbReference type="Gene3D" id="3.30.40.10">
    <property type="entry name" value="Zinc/RING finger domain, C3HC4 (zinc finger)"/>
    <property type="match status" value="1"/>
</dbReference>
<name>A0A9N8HFQ0_9STRA</name>
<feature type="compositionally biased region" description="Low complexity" evidence="2">
    <location>
        <begin position="375"/>
        <end position="385"/>
    </location>
</feature>
<dbReference type="Pfam" id="PF13920">
    <property type="entry name" value="zf-C3HC4_3"/>
    <property type="match status" value="1"/>
</dbReference>
<evidence type="ECO:0000259" key="3">
    <source>
        <dbReference type="PROSITE" id="PS50089"/>
    </source>
</evidence>
<reference evidence="4" key="1">
    <citation type="submission" date="2020-06" db="EMBL/GenBank/DDBJ databases">
        <authorList>
            <consortium name="Plant Systems Biology data submission"/>
        </authorList>
    </citation>
    <scope>NUCLEOTIDE SEQUENCE</scope>
    <source>
        <strain evidence="4">D6</strain>
    </source>
</reference>
<feature type="domain" description="RING-type" evidence="3">
    <location>
        <begin position="459"/>
        <end position="498"/>
    </location>
</feature>
<keyword evidence="5" id="KW-1185">Reference proteome</keyword>
<protein>
    <recommendedName>
        <fullName evidence="3">RING-type domain-containing protein</fullName>
    </recommendedName>
</protein>
<dbReference type="InterPro" id="IPR001841">
    <property type="entry name" value="Znf_RING"/>
</dbReference>
<feature type="region of interest" description="Disordered" evidence="2">
    <location>
        <begin position="375"/>
        <end position="438"/>
    </location>
</feature>
<proteinExistence type="predicted"/>
<dbReference type="InterPro" id="IPR013083">
    <property type="entry name" value="Znf_RING/FYVE/PHD"/>
</dbReference>
<dbReference type="PROSITE" id="PS50089">
    <property type="entry name" value="ZF_RING_2"/>
    <property type="match status" value="1"/>
</dbReference>
<dbReference type="SUPFAM" id="SSF57850">
    <property type="entry name" value="RING/U-box"/>
    <property type="match status" value="1"/>
</dbReference>
<dbReference type="Proteomes" id="UP001153069">
    <property type="component" value="Unassembled WGS sequence"/>
</dbReference>
<accession>A0A9N8HFQ0</accession>
<evidence type="ECO:0000313" key="5">
    <source>
        <dbReference type="Proteomes" id="UP001153069"/>
    </source>
</evidence>
<keyword evidence="1" id="KW-0862">Zinc</keyword>
<dbReference type="GO" id="GO:0008270">
    <property type="term" value="F:zinc ion binding"/>
    <property type="evidence" value="ECO:0007669"/>
    <property type="project" value="UniProtKB-KW"/>
</dbReference>
<organism evidence="4 5">
    <name type="scientific">Seminavis robusta</name>
    <dbReference type="NCBI Taxonomy" id="568900"/>
    <lineage>
        <taxon>Eukaryota</taxon>
        <taxon>Sar</taxon>
        <taxon>Stramenopiles</taxon>
        <taxon>Ochrophyta</taxon>
        <taxon>Bacillariophyta</taxon>
        <taxon>Bacillariophyceae</taxon>
        <taxon>Bacillariophycidae</taxon>
        <taxon>Naviculales</taxon>
        <taxon>Naviculaceae</taxon>
        <taxon>Seminavis</taxon>
    </lineage>
</organism>